<gene>
    <name evidence="1" type="ORF">RPERSI_LOCUS7058</name>
</gene>
<keyword evidence="2" id="KW-1185">Reference proteome</keyword>
<reference evidence="1" key="1">
    <citation type="submission" date="2021-06" db="EMBL/GenBank/DDBJ databases">
        <authorList>
            <person name="Kallberg Y."/>
            <person name="Tangrot J."/>
            <person name="Rosling A."/>
        </authorList>
    </citation>
    <scope>NUCLEOTIDE SEQUENCE</scope>
    <source>
        <strain evidence="1">MA461A</strain>
    </source>
</reference>
<feature type="non-terminal residue" evidence="1">
    <location>
        <position position="1"/>
    </location>
</feature>
<protein>
    <submittedName>
        <fullName evidence="1">5170_t:CDS:1</fullName>
    </submittedName>
</protein>
<evidence type="ECO:0000313" key="1">
    <source>
        <dbReference type="EMBL" id="CAG8629819.1"/>
    </source>
</evidence>
<organism evidence="1 2">
    <name type="scientific">Racocetra persica</name>
    <dbReference type="NCBI Taxonomy" id="160502"/>
    <lineage>
        <taxon>Eukaryota</taxon>
        <taxon>Fungi</taxon>
        <taxon>Fungi incertae sedis</taxon>
        <taxon>Mucoromycota</taxon>
        <taxon>Glomeromycotina</taxon>
        <taxon>Glomeromycetes</taxon>
        <taxon>Diversisporales</taxon>
        <taxon>Gigasporaceae</taxon>
        <taxon>Racocetra</taxon>
    </lineage>
</organism>
<proteinExistence type="predicted"/>
<comment type="caution">
    <text evidence="1">The sequence shown here is derived from an EMBL/GenBank/DDBJ whole genome shotgun (WGS) entry which is preliminary data.</text>
</comment>
<name>A0ACA9N2J5_9GLOM</name>
<evidence type="ECO:0000313" key="2">
    <source>
        <dbReference type="Proteomes" id="UP000789920"/>
    </source>
</evidence>
<dbReference type="Proteomes" id="UP000789920">
    <property type="component" value="Unassembled WGS sequence"/>
</dbReference>
<accession>A0ACA9N2J5</accession>
<dbReference type="EMBL" id="CAJVQC010011661">
    <property type="protein sequence ID" value="CAG8629819.1"/>
    <property type="molecule type" value="Genomic_DNA"/>
</dbReference>
<sequence>LKDFKYQNATVISRERAEKYIEILENPDNNELKNLNQKEICLKEDLYDRICAYHQTIGHEIEPNIEINDTLNNDDEYVNLNSELPKLSEIIVSQQINTNISYETIDLTNNNNDDKNLIHENEIENTTEEIGNDKENNCEIVPTFQKIHNTTKNLKRKVIYEVGDYVKVLVPKIDQSNTDTCYRACDIGPLESFDYPKLAKIPSA</sequence>